<comment type="function">
    <text evidence="3">Positive regulator of sigma-B activity. Non-phosphorylated RsbV binds to RsbW, preventing its association with sigma-B. When phosphorylated, releases RsbW, which is then free to complex with and inactivate sigma-B.</text>
</comment>
<dbReference type="Gene3D" id="3.30.750.24">
    <property type="entry name" value="STAS domain"/>
    <property type="match status" value="1"/>
</dbReference>
<evidence type="ECO:0000313" key="6">
    <source>
        <dbReference type="EMBL" id="SDW36592.1"/>
    </source>
</evidence>
<dbReference type="GO" id="GO:0043856">
    <property type="term" value="F:anti-sigma factor antagonist activity"/>
    <property type="evidence" value="ECO:0007669"/>
    <property type="project" value="InterPro"/>
</dbReference>
<evidence type="ECO:0000256" key="1">
    <source>
        <dbReference type="ARBA" id="ARBA00009013"/>
    </source>
</evidence>
<dbReference type="CDD" id="cd07043">
    <property type="entry name" value="STAS_anti-anti-sigma_factors"/>
    <property type="match status" value="1"/>
</dbReference>
<dbReference type="SUPFAM" id="SSF52091">
    <property type="entry name" value="SpoIIaa-like"/>
    <property type="match status" value="1"/>
</dbReference>
<dbReference type="InterPro" id="IPR002645">
    <property type="entry name" value="STAS_dom"/>
</dbReference>
<reference evidence="6 7" key="1">
    <citation type="submission" date="2016-10" db="EMBL/GenBank/DDBJ databases">
        <authorList>
            <person name="de Groot N.N."/>
        </authorList>
    </citation>
    <scope>NUCLEOTIDE SEQUENCE [LARGE SCALE GENOMIC DNA]</scope>
    <source>
        <strain evidence="6 7">DSM 23126</strain>
    </source>
</reference>
<dbReference type="RefSeq" id="WP_091612336.1">
    <property type="nucleotide sequence ID" value="NZ_FNNC01000002.1"/>
</dbReference>
<comment type="similarity">
    <text evidence="1 4">Belongs to the anti-sigma-factor antagonist family.</text>
</comment>
<gene>
    <name evidence="6" type="ORF">SAMN05421781_1155</name>
</gene>
<dbReference type="InterPro" id="IPR036513">
    <property type="entry name" value="STAS_dom_sf"/>
</dbReference>
<evidence type="ECO:0000313" key="7">
    <source>
        <dbReference type="Proteomes" id="UP000199488"/>
    </source>
</evidence>
<keyword evidence="2" id="KW-0597">Phosphoprotein</keyword>
<evidence type="ECO:0000256" key="2">
    <source>
        <dbReference type="ARBA" id="ARBA00022553"/>
    </source>
</evidence>
<proteinExistence type="inferred from homology"/>
<dbReference type="PANTHER" id="PTHR33495">
    <property type="entry name" value="ANTI-SIGMA FACTOR ANTAGONIST TM_1081-RELATED-RELATED"/>
    <property type="match status" value="1"/>
</dbReference>
<evidence type="ECO:0000256" key="3">
    <source>
        <dbReference type="ARBA" id="ARBA00024670"/>
    </source>
</evidence>
<dbReference type="EMBL" id="FNNC01000002">
    <property type="protein sequence ID" value="SDW36592.1"/>
    <property type="molecule type" value="Genomic_DNA"/>
</dbReference>
<evidence type="ECO:0000256" key="4">
    <source>
        <dbReference type="RuleBase" id="RU003749"/>
    </source>
</evidence>
<accession>A0A1H2SYB0</accession>
<dbReference type="Proteomes" id="UP000199488">
    <property type="component" value="Unassembled WGS sequence"/>
</dbReference>
<keyword evidence="7" id="KW-1185">Reference proteome</keyword>
<evidence type="ECO:0000259" key="5">
    <source>
        <dbReference type="PROSITE" id="PS50801"/>
    </source>
</evidence>
<dbReference type="PANTHER" id="PTHR33495:SF9">
    <property type="entry name" value="ANTI-SIGMA-B FACTOR ANTAGONIST"/>
    <property type="match status" value="1"/>
</dbReference>
<dbReference type="AlphaFoldDB" id="A0A1H2SYB0"/>
<dbReference type="NCBIfam" id="TIGR00377">
    <property type="entry name" value="ant_ant_sig"/>
    <property type="match status" value="1"/>
</dbReference>
<sequence length="111" mass="12121">MNLSTEVIEKSDKKKILKVAGEVDAYTAPELKANLNPLTEEEGAEVVVDLTEVSYIDSTGLGIFIGALKSAENHDATLRLTGLNERVKRLFTITGLDEVITIDDENTEEAK</sequence>
<dbReference type="STRING" id="1122204.SAMN05421781_1155"/>
<dbReference type="Pfam" id="PF01740">
    <property type="entry name" value="STAS"/>
    <property type="match status" value="1"/>
</dbReference>
<organism evidence="6 7">
    <name type="scientific">Marinococcus luteus</name>
    <dbReference type="NCBI Taxonomy" id="1122204"/>
    <lineage>
        <taxon>Bacteria</taxon>
        <taxon>Bacillati</taxon>
        <taxon>Bacillota</taxon>
        <taxon>Bacilli</taxon>
        <taxon>Bacillales</taxon>
        <taxon>Bacillaceae</taxon>
        <taxon>Marinococcus</taxon>
    </lineage>
</organism>
<dbReference type="InterPro" id="IPR003658">
    <property type="entry name" value="Anti-sigma_ant"/>
</dbReference>
<protein>
    <recommendedName>
        <fullName evidence="4">Anti-sigma factor antagonist</fullName>
    </recommendedName>
</protein>
<dbReference type="PROSITE" id="PS50801">
    <property type="entry name" value="STAS"/>
    <property type="match status" value="1"/>
</dbReference>
<dbReference type="OrthoDB" id="9793697at2"/>
<name>A0A1H2SYB0_9BACI</name>
<feature type="domain" description="STAS" evidence="5">
    <location>
        <begin position="4"/>
        <end position="111"/>
    </location>
</feature>